<proteinExistence type="predicted"/>
<dbReference type="InterPro" id="IPR036910">
    <property type="entry name" value="HMG_box_dom_sf"/>
</dbReference>
<name>A0A9P6AG40_9AGAM</name>
<dbReference type="AlphaFoldDB" id="A0A9P6AG40"/>
<feature type="DNA-binding region" description="HMG box" evidence="3">
    <location>
        <begin position="77"/>
        <end position="151"/>
    </location>
</feature>
<dbReference type="Pfam" id="PF00505">
    <property type="entry name" value="HMG_box"/>
    <property type="match status" value="1"/>
</dbReference>
<evidence type="ECO:0000256" key="1">
    <source>
        <dbReference type="ARBA" id="ARBA00023125"/>
    </source>
</evidence>
<gene>
    <name evidence="6" type="ORF">BS47DRAFT_629548</name>
</gene>
<evidence type="ECO:0000256" key="3">
    <source>
        <dbReference type="PROSITE-ProRule" id="PRU00267"/>
    </source>
</evidence>
<feature type="compositionally biased region" description="Polar residues" evidence="4">
    <location>
        <begin position="287"/>
        <end position="296"/>
    </location>
</feature>
<dbReference type="SMART" id="SM00398">
    <property type="entry name" value="HMG"/>
    <property type="match status" value="1"/>
</dbReference>
<evidence type="ECO:0000313" key="7">
    <source>
        <dbReference type="Proteomes" id="UP000886523"/>
    </source>
</evidence>
<dbReference type="Gene3D" id="1.10.30.10">
    <property type="entry name" value="High mobility group box domain"/>
    <property type="match status" value="1"/>
</dbReference>
<feature type="region of interest" description="Disordered" evidence="4">
    <location>
        <begin position="287"/>
        <end position="314"/>
    </location>
</feature>
<dbReference type="PANTHER" id="PTHR10270:SF161">
    <property type="entry name" value="SEX-DETERMINING REGION Y PROTEIN"/>
    <property type="match status" value="1"/>
</dbReference>
<dbReference type="PROSITE" id="PS50118">
    <property type="entry name" value="HMG_BOX_2"/>
    <property type="match status" value="1"/>
</dbReference>
<dbReference type="SUPFAM" id="SSF47095">
    <property type="entry name" value="HMG-box"/>
    <property type="match status" value="1"/>
</dbReference>
<accession>A0A9P6AG40</accession>
<feature type="region of interest" description="Disordered" evidence="4">
    <location>
        <begin position="1"/>
        <end position="31"/>
    </location>
</feature>
<feature type="compositionally biased region" description="Basic residues" evidence="4">
    <location>
        <begin position="255"/>
        <end position="264"/>
    </location>
</feature>
<dbReference type="PANTHER" id="PTHR10270">
    <property type="entry name" value="SOX TRANSCRIPTION FACTOR"/>
    <property type="match status" value="1"/>
</dbReference>
<dbReference type="EMBL" id="MU129200">
    <property type="protein sequence ID" value="KAF9504720.1"/>
    <property type="molecule type" value="Genomic_DNA"/>
</dbReference>
<evidence type="ECO:0000256" key="2">
    <source>
        <dbReference type="ARBA" id="ARBA00023163"/>
    </source>
</evidence>
<dbReference type="GO" id="GO:0005634">
    <property type="term" value="C:nucleus"/>
    <property type="evidence" value="ECO:0007669"/>
    <property type="project" value="UniProtKB-UniRule"/>
</dbReference>
<evidence type="ECO:0000256" key="4">
    <source>
        <dbReference type="SAM" id="MobiDB-lite"/>
    </source>
</evidence>
<dbReference type="GO" id="GO:0030154">
    <property type="term" value="P:cell differentiation"/>
    <property type="evidence" value="ECO:0007669"/>
    <property type="project" value="TreeGrafter"/>
</dbReference>
<dbReference type="InterPro" id="IPR009071">
    <property type="entry name" value="HMG_box_dom"/>
</dbReference>
<keyword evidence="7" id="KW-1185">Reference proteome</keyword>
<keyword evidence="2" id="KW-0804">Transcription</keyword>
<keyword evidence="1 3" id="KW-0238">DNA-binding</keyword>
<feature type="region of interest" description="Disordered" evidence="4">
    <location>
        <begin position="146"/>
        <end position="264"/>
    </location>
</feature>
<feature type="compositionally biased region" description="Low complexity" evidence="4">
    <location>
        <begin position="7"/>
        <end position="17"/>
    </location>
</feature>
<organism evidence="6 7">
    <name type="scientific">Hydnum rufescens UP504</name>
    <dbReference type="NCBI Taxonomy" id="1448309"/>
    <lineage>
        <taxon>Eukaryota</taxon>
        <taxon>Fungi</taxon>
        <taxon>Dikarya</taxon>
        <taxon>Basidiomycota</taxon>
        <taxon>Agaricomycotina</taxon>
        <taxon>Agaricomycetes</taxon>
        <taxon>Cantharellales</taxon>
        <taxon>Hydnaceae</taxon>
        <taxon>Hydnum</taxon>
    </lineage>
</organism>
<evidence type="ECO:0000259" key="5">
    <source>
        <dbReference type="PROSITE" id="PS50118"/>
    </source>
</evidence>
<dbReference type="GO" id="GO:0000978">
    <property type="term" value="F:RNA polymerase II cis-regulatory region sequence-specific DNA binding"/>
    <property type="evidence" value="ECO:0007669"/>
    <property type="project" value="TreeGrafter"/>
</dbReference>
<dbReference type="OrthoDB" id="6247875at2759"/>
<evidence type="ECO:0000313" key="6">
    <source>
        <dbReference type="EMBL" id="KAF9504720.1"/>
    </source>
</evidence>
<dbReference type="Proteomes" id="UP000886523">
    <property type="component" value="Unassembled WGS sequence"/>
</dbReference>
<keyword evidence="3" id="KW-0539">Nucleus</keyword>
<feature type="domain" description="HMG box" evidence="5">
    <location>
        <begin position="77"/>
        <end position="151"/>
    </location>
</feature>
<sequence length="381" mass="42703">MLDNDGQLSQQQSQESQQHPHPRRTSSFTFLEPLTSTTPIFPLRRQSHITLNGRRSSRSQAARRVVSHAAKKPDGHIPRPPNCFLLYRSWVRQQNKLHGKSSDGTHKKNEQNVSVIVGTLWEDLPEEKKEIFRAEARRLKEEHMKRYPGYKYSPRTKKGNNGHNAPATPKRVPKQKAVQEIQFSVQANETKGHSHAPEDHTSTPGGGPSTGTGTPSRPDHVSFIPYRRSSSCPPDPMLKPRRPSPPRVPSPYSTRNRRTPNLRARKANTAIDLPVIYNMAGIGNSPSSYPDESTPTAFHHGSAPIFDPNYQPTTSYAYQPSNLHQQREDSENALAKLDGLPRQANCFSIPPMHSPTSIVRSTIISPTAAINTTTTRRIWVP</sequence>
<protein>
    <recommendedName>
        <fullName evidence="5">HMG box domain-containing protein</fullName>
    </recommendedName>
</protein>
<feature type="compositionally biased region" description="Basic and acidic residues" evidence="4">
    <location>
        <begin position="190"/>
        <end position="201"/>
    </location>
</feature>
<dbReference type="InterPro" id="IPR050140">
    <property type="entry name" value="SRY-related_HMG-box_TF-like"/>
</dbReference>
<reference evidence="6" key="1">
    <citation type="journal article" date="2020" name="Nat. Commun.">
        <title>Large-scale genome sequencing of mycorrhizal fungi provides insights into the early evolution of symbiotic traits.</title>
        <authorList>
            <person name="Miyauchi S."/>
            <person name="Kiss E."/>
            <person name="Kuo A."/>
            <person name="Drula E."/>
            <person name="Kohler A."/>
            <person name="Sanchez-Garcia M."/>
            <person name="Morin E."/>
            <person name="Andreopoulos B."/>
            <person name="Barry K.W."/>
            <person name="Bonito G."/>
            <person name="Buee M."/>
            <person name="Carver A."/>
            <person name="Chen C."/>
            <person name="Cichocki N."/>
            <person name="Clum A."/>
            <person name="Culley D."/>
            <person name="Crous P.W."/>
            <person name="Fauchery L."/>
            <person name="Girlanda M."/>
            <person name="Hayes R.D."/>
            <person name="Keri Z."/>
            <person name="LaButti K."/>
            <person name="Lipzen A."/>
            <person name="Lombard V."/>
            <person name="Magnuson J."/>
            <person name="Maillard F."/>
            <person name="Murat C."/>
            <person name="Nolan M."/>
            <person name="Ohm R.A."/>
            <person name="Pangilinan J."/>
            <person name="Pereira M.F."/>
            <person name="Perotto S."/>
            <person name="Peter M."/>
            <person name="Pfister S."/>
            <person name="Riley R."/>
            <person name="Sitrit Y."/>
            <person name="Stielow J.B."/>
            <person name="Szollosi G."/>
            <person name="Zifcakova L."/>
            <person name="Stursova M."/>
            <person name="Spatafora J.W."/>
            <person name="Tedersoo L."/>
            <person name="Vaario L.M."/>
            <person name="Yamada A."/>
            <person name="Yan M."/>
            <person name="Wang P."/>
            <person name="Xu J."/>
            <person name="Bruns T."/>
            <person name="Baldrian P."/>
            <person name="Vilgalys R."/>
            <person name="Dunand C."/>
            <person name="Henrissat B."/>
            <person name="Grigoriev I.V."/>
            <person name="Hibbett D."/>
            <person name="Nagy L.G."/>
            <person name="Martin F.M."/>
        </authorList>
    </citation>
    <scope>NUCLEOTIDE SEQUENCE</scope>
    <source>
        <strain evidence="6">UP504</strain>
    </source>
</reference>
<dbReference type="CDD" id="cd01389">
    <property type="entry name" value="HMG-box_ROX1-like"/>
    <property type="match status" value="1"/>
</dbReference>
<dbReference type="GO" id="GO:0001228">
    <property type="term" value="F:DNA-binding transcription activator activity, RNA polymerase II-specific"/>
    <property type="evidence" value="ECO:0007669"/>
    <property type="project" value="TreeGrafter"/>
</dbReference>
<comment type="caution">
    <text evidence="6">The sequence shown here is derived from an EMBL/GenBank/DDBJ whole genome shotgun (WGS) entry which is preliminary data.</text>
</comment>